<keyword evidence="2" id="KW-0445">Lipid transport</keyword>
<dbReference type="PANTHER" id="PTHR46374">
    <property type="entry name" value="PROTEIN CBG07384"/>
    <property type="match status" value="1"/>
</dbReference>
<dbReference type="GO" id="GO:0006869">
    <property type="term" value="P:lipid transport"/>
    <property type="evidence" value="ECO:0007669"/>
    <property type="project" value="UniProtKB-KW"/>
</dbReference>
<comment type="caution">
    <text evidence="4">The sequence shown here is derived from an EMBL/GenBank/DDBJ whole genome shotgun (WGS) entry which is preliminary data.</text>
</comment>
<dbReference type="GO" id="GO:0008289">
    <property type="term" value="F:lipid binding"/>
    <property type="evidence" value="ECO:0007669"/>
    <property type="project" value="UniProtKB-KW"/>
</dbReference>
<name>A0A2G8LMR3_STIJA</name>
<protein>
    <submittedName>
        <fullName evidence="4">Putative stAR-related lipid transfer protein 5 isoform X2</fullName>
    </submittedName>
</protein>
<evidence type="ECO:0000256" key="2">
    <source>
        <dbReference type="ARBA" id="ARBA00023055"/>
    </source>
</evidence>
<accession>A0A2G8LMR3</accession>
<reference evidence="4 5" key="1">
    <citation type="journal article" date="2017" name="PLoS Biol.">
        <title>The sea cucumber genome provides insights into morphological evolution and visceral regeneration.</title>
        <authorList>
            <person name="Zhang X."/>
            <person name="Sun L."/>
            <person name="Yuan J."/>
            <person name="Sun Y."/>
            <person name="Gao Y."/>
            <person name="Zhang L."/>
            <person name="Li S."/>
            <person name="Dai H."/>
            <person name="Hamel J.F."/>
            <person name="Liu C."/>
            <person name="Yu Y."/>
            <person name="Liu S."/>
            <person name="Lin W."/>
            <person name="Guo K."/>
            <person name="Jin S."/>
            <person name="Xu P."/>
            <person name="Storey K.B."/>
            <person name="Huan P."/>
            <person name="Zhang T."/>
            <person name="Zhou Y."/>
            <person name="Zhang J."/>
            <person name="Lin C."/>
            <person name="Li X."/>
            <person name="Xing L."/>
            <person name="Huo D."/>
            <person name="Sun M."/>
            <person name="Wang L."/>
            <person name="Mercier A."/>
            <person name="Li F."/>
            <person name="Yang H."/>
            <person name="Xiang J."/>
        </authorList>
    </citation>
    <scope>NUCLEOTIDE SEQUENCE [LARGE SCALE GENOMIC DNA]</scope>
    <source>
        <strain evidence="4">Shaxun</strain>
        <tissue evidence="4">Muscle</tissue>
    </source>
</reference>
<dbReference type="OrthoDB" id="196858at2759"/>
<evidence type="ECO:0000256" key="1">
    <source>
        <dbReference type="ARBA" id="ARBA00022448"/>
    </source>
</evidence>
<gene>
    <name evidence="4" type="ORF">BSL78_01561</name>
</gene>
<dbReference type="InterPro" id="IPR043556">
    <property type="entry name" value="StARD5/6"/>
</dbReference>
<dbReference type="Gene3D" id="3.30.530.20">
    <property type="match status" value="1"/>
</dbReference>
<sequence length="100" mass="11650">MTELRSKYSKEIQDAKSVVNELLLESDDQWKMCKEWANGSVYYRKSPSMSGHIYKVVFELNIGLEKSIQSIYPAPRGFREKWDPNLERSVILKEEGVSFS</sequence>
<dbReference type="InterPro" id="IPR023393">
    <property type="entry name" value="START-like_dom_sf"/>
</dbReference>
<evidence type="ECO:0000313" key="5">
    <source>
        <dbReference type="Proteomes" id="UP000230750"/>
    </source>
</evidence>
<dbReference type="Proteomes" id="UP000230750">
    <property type="component" value="Unassembled WGS sequence"/>
</dbReference>
<evidence type="ECO:0000313" key="4">
    <source>
        <dbReference type="EMBL" id="PIK61548.1"/>
    </source>
</evidence>
<organism evidence="4 5">
    <name type="scientific">Stichopus japonicus</name>
    <name type="common">Sea cucumber</name>
    <dbReference type="NCBI Taxonomy" id="307972"/>
    <lineage>
        <taxon>Eukaryota</taxon>
        <taxon>Metazoa</taxon>
        <taxon>Echinodermata</taxon>
        <taxon>Eleutherozoa</taxon>
        <taxon>Echinozoa</taxon>
        <taxon>Holothuroidea</taxon>
        <taxon>Aspidochirotacea</taxon>
        <taxon>Aspidochirotida</taxon>
        <taxon>Stichopodidae</taxon>
        <taxon>Apostichopus</taxon>
    </lineage>
</organism>
<dbReference type="SUPFAM" id="SSF55961">
    <property type="entry name" value="Bet v1-like"/>
    <property type="match status" value="1"/>
</dbReference>
<dbReference type="EMBL" id="MRZV01000030">
    <property type="protein sequence ID" value="PIK61548.1"/>
    <property type="molecule type" value="Genomic_DNA"/>
</dbReference>
<dbReference type="PANTHER" id="PTHR46374:SF1">
    <property type="entry name" value="START DOMAIN-CONTAINING PROTEIN"/>
    <property type="match status" value="1"/>
</dbReference>
<dbReference type="AlphaFoldDB" id="A0A2G8LMR3"/>
<keyword evidence="1" id="KW-0813">Transport</keyword>
<keyword evidence="3" id="KW-0446">Lipid-binding</keyword>
<proteinExistence type="predicted"/>
<evidence type="ECO:0000256" key="3">
    <source>
        <dbReference type="ARBA" id="ARBA00023121"/>
    </source>
</evidence>
<keyword evidence="5" id="KW-1185">Reference proteome</keyword>